<keyword evidence="4" id="KW-0378">Hydrolase</keyword>
<dbReference type="Pfam" id="PF00884">
    <property type="entry name" value="Sulfatase"/>
    <property type="match status" value="1"/>
</dbReference>
<dbReference type="AlphaFoldDB" id="A0AA35RLD9"/>
<accession>A0AA35RLD9</accession>
<keyword evidence="8" id="KW-1185">Reference proteome</keyword>
<feature type="non-terminal residue" evidence="7">
    <location>
        <position position="305"/>
    </location>
</feature>
<dbReference type="InterPro" id="IPR017850">
    <property type="entry name" value="Alkaline_phosphatase_core_sf"/>
</dbReference>
<dbReference type="InterPro" id="IPR000917">
    <property type="entry name" value="Sulfatase_N"/>
</dbReference>
<dbReference type="PANTHER" id="PTHR42693">
    <property type="entry name" value="ARYLSULFATASE FAMILY MEMBER"/>
    <property type="match status" value="1"/>
</dbReference>
<comment type="cofactor">
    <cofactor evidence="1">
        <name>Ca(2+)</name>
        <dbReference type="ChEBI" id="CHEBI:29108"/>
    </cofactor>
</comment>
<dbReference type="InterPro" id="IPR050738">
    <property type="entry name" value="Sulfatase"/>
</dbReference>
<keyword evidence="3" id="KW-0479">Metal-binding</keyword>
<organism evidence="7 8">
    <name type="scientific">Geodia barretti</name>
    <name type="common">Barrett's horny sponge</name>
    <dbReference type="NCBI Taxonomy" id="519541"/>
    <lineage>
        <taxon>Eukaryota</taxon>
        <taxon>Metazoa</taxon>
        <taxon>Porifera</taxon>
        <taxon>Demospongiae</taxon>
        <taxon>Heteroscleromorpha</taxon>
        <taxon>Tetractinellida</taxon>
        <taxon>Astrophorina</taxon>
        <taxon>Geodiidae</taxon>
        <taxon>Geodia</taxon>
    </lineage>
</organism>
<evidence type="ECO:0000256" key="2">
    <source>
        <dbReference type="ARBA" id="ARBA00008779"/>
    </source>
</evidence>
<protein>
    <submittedName>
        <fullName evidence="7">Arylsulfatase A</fullName>
    </submittedName>
</protein>
<keyword evidence="5" id="KW-0106">Calcium</keyword>
<dbReference type="SUPFAM" id="SSF53649">
    <property type="entry name" value="Alkaline phosphatase-like"/>
    <property type="match status" value="1"/>
</dbReference>
<name>A0AA35RLD9_GEOBA</name>
<dbReference type="GO" id="GO:0004065">
    <property type="term" value="F:arylsulfatase activity"/>
    <property type="evidence" value="ECO:0007669"/>
    <property type="project" value="TreeGrafter"/>
</dbReference>
<evidence type="ECO:0000313" key="7">
    <source>
        <dbReference type="EMBL" id="CAI8012828.1"/>
    </source>
</evidence>
<comment type="caution">
    <text evidence="7">The sequence shown here is derived from an EMBL/GenBank/DDBJ whole genome shotgun (WGS) entry which is preliminary data.</text>
</comment>
<evidence type="ECO:0000256" key="1">
    <source>
        <dbReference type="ARBA" id="ARBA00001913"/>
    </source>
</evidence>
<dbReference type="PROSITE" id="PS00149">
    <property type="entry name" value="SULFATASE_2"/>
    <property type="match status" value="1"/>
</dbReference>
<dbReference type="Gene3D" id="3.40.720.10">
    <property type="entry name" value="Alkaline Phosphatase, subunit A"/>
    <property type="match status" value="1"/>
</dbReference>
<evidence type="ECO:0000259" key="6">
    <source>
        <dbReference type="Pfam" id="PF00884"/>
    </source>
</evidence>
<evidence type="ECO:0000313" key="8">
    <source>
        <dbReference type="Proteomes" id="UP001174909"/>
    </source>
</evidence>
<dbReference type="PANTHER" id="PTHR42693:SF11">
    <property type="entry name" value="ARYLSULFATASE A"/>
    <property type="match status" value="1"/>
</dbReference>
<comment type="similarity">
    <text evidence="2">Belongs to the sulfatase family.</text>
</comment>
<gene>
    <name evidence="7" type="ORF">GBAR_LOCUS8193</name>
</gene>
<evidence type="ECO:0000256" key="3">
    <source>
        <dbReference type="ARBA" id="ARBA00022723"/>
    </source>
</evidence>
<dbReference type="EMBL" id="CASHTH010001219">
    <property type="protein sequence ID" value="CAI8012828.1"/>
    <property type="molecule type" value="Genomic_DNA"/>
</dbReference>
<dbReference type="PROSITE" id="PS00523">
    <property type="entry name" value="SULFATASE_1"/>
    <property type="match status" value="1"/>
</dbReference>
<evidence type="ECO:0000256" key="5">
    <source>
        <dbReference type="ARBA" id="ARBA00022837"/>
    </source>
</evidence>
<dbReference type="Proteomes" id="UP001174909">
    <property type="component" value="Unassembled WGS sequence"/>
</dbReference>
<dbReference type="GO" id="GO:0046872">
    <property type="term" value="F:metal ion binding"/>
    <property type="evidence" value="ECO:0007669"/>
    <property type="project" value="UniProtKB-KW"/>
</dbReference>
<reference evidence="7" key="1">
    <citation type="submission" date="2023-03" db="EMBL/GenBank/DDBJ databases">
        <authorList>
            <person name="Steffen K."/>
            <person name="Cardenas P."/>
        </authorList>
    </citation>
    <scope>NUCLEOTIDE SEQUENCE</scope>
</reference>
<sequence>MASEGLVMTSFYSSSPVCSPSRASILTGRYQTRSGIYPGVFNPANVGGLPHDEVTMAELLKPAGYSSAIVGKWHLGVGANNTYLPTNQGFDHYLGIPYSHDFCPCFTCFAPNIPCFDSCRTDETPCPVFNNTDIVQQPADLLSLTATYINAATSFIKTKAGEDEPFFLYMAFQHTHHPQFASPKFTNTSIRLKFGDSLNELDWGVGQIFSALTEAGVSNNTLVFFVSDNGPSLMREIRGGNAGPLRCGKGTTWEGGQRVPAIAWWPGTITPGRSSQVYIRASVDALYYRDDTGEISRDPRTKRLK</sequence>
<feature type="domain" description="Sulfatase N-terminal" evidence="6">
    <location>
        <begin position="1"/>
        <end position="278"/>
    </location>
</feature>
<evidence type="ECO:0000256" key="4">
    <source>
        <dbReference type="ARBA" id="ARBA00022801"/>
    </source>
</evidence>
<dbReference type="InterPro" id="IPR024607">
    <property type="entry name" value="Sulfatase_CS"/>
</dbReference>
<proteinExistence type="inferred from homology"/>